<dbReference type="GeneID" id="11500846"/>
<keyword evidence="3" id="KW-1185">Reference proteome</keyword>
<protein>
    <recommendedName>
        <fullName evidence="1">Peroxisomal membrane protein PEX14-like KPWE domain-containing protein</fullName>
    </recommendedName>
</protein>
<accession>G8ZVT1</accession>
<dbReference type="OrthoDB" id="9936937at2759"/>
<reference evidence="2 3" key="1">
    <citation type="journal article" date="2011" name="Proc. Natl. Acad. Sci. U.S.A.">
        <title>Evolutionary erosion of yeast sex chromosomes by mating-type switching accidents.</title>
        <authorList>
            <person name="Gordon J.L."/>
            <person name="Armisen D."/>
            <person name="Proux-Wera E."/>
            <person name="Oheigeartaigh S.S."/>
            <person name="Byrne K.P."/>
            <person name="Wolfe K.H."/>
        </authorList>
    </citation>
    <scope>NUCLEOTIDE SEQUENCE [LARGE SCALE GENOMIC DNA]</scope>
    <source>
        <strain evidence="3">ATCC 10662 / CBS 1146 / NBRC 0425 / NCYC 2629 / NRRL Y-866</strain>
    </source>
</reference>
<dbReference type="Proteomes" id="UP000005627">
    <property type="component" value="Chromosome 5"/>
</dbReference>
<dbReference type="STRING" id="1076872.G8ZVT1"/>
<evidence type="ECO:0000313" key="2">
    <source>
        <dbReference type="EMBL" id="CCE92725.1"/>
    </source>
</evidence>
<dbReference type="RefSeq" id="XP_003681936.1">
    <property type="nucleotide sequence ID" value="XM_003681888.1"/>
</dbReference>
<feature type="domain" description="Peroxisomal membrane protein PEX14-like KPWE" evidence="1">
    <location>
        <begin position="7"/>
        <end position="52"/>
    </location>
</feature>
<dbReference type="EMBL" id="HE616746">
    <property type="protein sequence ID" value="CCE92725.1"/>
    <property type="molecule type" value="Genomic_DNA"/>
</dbReference>
<name>G8ZVT1_TORDE</name>
<dbReference type="InterPro" id="IPR040554">
    <property type="entry name" value="KPWE_PEX14_dom"/>
</dbReference>
<evidence type="ECO:0000313" key="3">
    <source>
        <dbReference type="Proteomes" id="UP000005627"/>
    </source>
</evidence>
<evidence type="ECO:0000259" key="1">
    <source>
        <dbReference type="Pfam" id="PF17733"/>
    </source>
</evidence>
<dbReference type="Pfam" id="PF17733">
    <property type="entry name" value="KPWE_dom"/>
    <property type="match status" value="1"/>
</dbReference>
<dbReference type="HOGENOM" id="CLU_2689549_0_0_1"/>
<sequence>MMDEGPSLSYEEIVHHIVSDTPVPNVVEVPDVTLSESMMTVSEMAPRPKPWEVAIEDQKMLKTKGRPSRWGDPI</sequence>
<dbReference type="KEGG" id="tdl:TDEL_0E04820"/>
<organism evidence="2 3">
    <name type="scientific">Torulaspora delbrueckii</name>
    <name type="common">Yeast</name>
    <name type="synonym">Candida colliculosa</name>
    <dbReference type="NCBI Taxonomy" id="4950"/>
    <lineage>
        <taxon>Eukaryota</taxon>
        <taxon>Fungi</taxon>
        <taxon>Dikarya</taxon>
        <taxon>Ascomycota</taxon>
        <taxon>Saccharomycotina</taxon>
        <taxon>Saccharomycetes</taxon>
        <taxon>Saccharomycetales</taxon>
        <taxon>Saccharomycetaceae</taxon>
        <taxon>Torulaspora</taxon>
    </lineage>
</organism>
<gene>
    <name evidence="2" type="primary">TDEL0E04820</name>
    <name evidence="2" type="ORF">TDEL_0E04820</name>
</gene>
<proteinExistence type="predicted"/>
<dbReference type="AlphaFoldDB" id="G8ZVT1"/>
<dbReference type="InParanoid" id="G8ZVT1"/>